<evidence type="ECO:0000259" key="7">
    <source>
        <dbReference type="Pfam" id="PF01478"/>
    </source>
</evidence>
<organism evidence="8 9">
    <name type="scientific">Methylopila turkensis</name>
    <dbReference type="NCBI Taxonomy" id="1437816"/>
    <lineage>
        <taxon>Bacteria</taxon>
        <taxon>Pseudomonadati</taxon>
        <taxon>Pseudomonadota</taxon>
        <taxon>Alphaproteobacteria</taxon>
        <taxon>Hyphomicrobiales</taxon>
        <taxon>Methylopilaceae</taxon>
        <taxon>Methylopila</taxon>
    </lineage>
</organism>
<dbReference type="Gene3D" id="1.20.120.1220">
    <property type="match status" value="1"/>
</dbReference>
<name>A0A9W6JNS7_9HYPH</name>
<dbReference type="GO" id="GO:0004190">
    <property type="term" value="F:aspartic-type endopeptidase activity"/>
    <property type="evidence" value="ECO:0007669"/>
    <property type="project" value="InterPro"/>
</dbReference>
<keyword evidence="5 6" id="KW-0472">Membrane</keyword>
<reference evidence="8" key="1">
    <citation type="journal article" date="2014" name="Int. J. Syst. Evol. Microbiol.">
        <title>Complete genome sequence of Corynebacterium casei LMG S-19264T (=DSM 44701T), isolated from a smear-ripened cheese.</title>
        <authorList>
            <consortium name="US DOE Joint Genome Institute (JGI-PGF)"/>
            <person name="Walter F."/>
            <person name="Albersmeier A."/>
            <person name="Kalinowski J."/>
            <person name="Ruckert C."/>
        </authorList>
    </citation>
    <scope>NUCLEOTIDE SEQUENCE</scope>
    <source>
        <strain evidence="8">VKM B-2748</strain>
    </source>
</reference>
<dbReference type="Pfam" id="PF01478">
    <property type="entry name" value="Peptidase_A24"/>
    <property type="match status" value="1"/>
</dbReference>
<keyword evidence="2" id="KW-1003">Cell membrane</keyword>
<dbReference type="Proteomes" id="UP001143309">
    <property type="component" value="Unassembled WGS sequence"/>
</dbReference>
<accession>A0A9W6JNS7</accession>
<dbReference type="GO" id="GO:0005886">
    <property type="term" value="C:plasma membrane"/>
    <property type="evidence" value="ECO:0007669"/>
    <property type="project" value="UniProtKB-SubCell"/>
</dbReference>
<evidence type="ECO:0000256" key="3">
    <source>
        <dbReference type="ARBA" id="ARBA00022692"/>
    </source>
</evidence>
<dbReference type="InterPro" id="IPR052218">
    <property type="entry name" value="Preflagellin_Peptidase"/>
</dbReference>
<protein>
    <submittedName>
        <fullName evidence="8">Type 4 prepilin peptidase 1</fullName>
    </submittedName>
</protein>
<keyword evidence="9" id="KW-1185">Reference proteome</keyword>
<comment type="caution">
    <text evidence="8">The sequence shown here is derived from an EMBL/GenBank/DDBJ whole genome shotgun (WGS) entry which is preliminary data.</text>
</comment>
<feature type="domain" description="Prepilin type IV endopeptidase peptidase" evidence="7">
    <location>
        <begin position="8"/>
        <end position="111"/>
    </location>
</feature>
<proteinExistence type="predicted"/>
<dbReference type="RefSeq" id="WP_271200009.1">
    <property type="nucleotide sequence ID" value="NZ_BSFL01000001.1"/>
</dbReference>
<feature type="transmembrane region" description="Helical" evidence="6">
    <location>
        <begin position="138"/>
        <end position="156"/>
    </location>
</feature>
<gene>
    <name evidence="8" type="primary">ctpB</name>
    <name evidence="8" type="ORF">GCM10008174_13000</name>
</gene>
<sequence>MLETVVVIVLPALVVVAAVSDLLTMTIPNRLVLALVAAFAATAPFAGLGLQDLGLHLAAAAAVLAVGIALFIPGWIGGGDAKLAAALALWLGFAPLLEWLVLFALFGGALTLGVMIYRKYPLPAQFVRIGWLAKLHHPASGVPYGVAIAAGTLLLLPQTQWFALVG</sequence>
<dbReference type="PANTHER" id="PTHR36506">
    <property type="entry name" value="PREFLAGELLIN PEPTIDASE"/>
    <property type="match status" value="1"/>
</dbReference>
<feature type="transmembrane region" description="Helical" evidence="6">
    <location>
        <begin position="30"/>
        <end position="50"/>
    </location>
</feature>
<dbReference type="PANTHER" id="PTHR36506:SF1">
    <property type="entry name" value="PREFLAGELLIN PEPTIDASE"/>
    <property type="match status" value="1"/>
</dbReference>
<feature type="transmembrane region" description="Helical" evidence="6">
    <location>
        <begin position="96"/>
        <end position="117"/>
    </location>
</feature>
<dbReference type="EMBL" id="BSFL01000001">
    <property type="protein sequence ID" value="GLK79559.1"/>
    <property type="molecule type" value="Genomic_DNA"/>
</dbReference>
<evidence type="ECO:0000256" key="4">
    <source>
        <dbReference type="ARBA" id="ARBA00022989"/>
    </source>
</evidence>
<evidence type="ECO:0000256" key="6">
    <source>
        <dbReference type="SAM" id="Phobius"/>
    </source>
</evidence>
<reference evidence="8" key="2">
    <citation type="submission" date="2023-01" db="EMBL/GenBank/DDBJ databases">
        <authorList>
            <person name="Sun Q."/>
            <person name="Evtushenko L."/>
        </authorList>
    </citation>
    <scope>NUCLEOTIDE SEQUENCE</scope>
    <source>
        <strain evidence="8">VKM B-2748</strain>
    </source>
</reference>
<evidence type="ECO:0000313" key="9">
    <source>
        <dbReference type="Proteomes" id="UP001143309"/>
    </source>
</evidence>
<feature type="transmembrane region" description="Helical" evidence="6">
    <location>
        <begin position="57"/>
        <end position="76"/>
    </location>
</feature>
<comment type="subcellular location">
    <subcellularLocation>
        <location evidence="1">Cell membrane</location>
        <topology evidence="1">Multi-pass membrane protein</topology>
    </subcellularLocation>
</comment>
<dbReference type="AlphaFoldDB" id="A0A9W6JNS7"/>
<dbReference type="InterPro" id="IPR000045">
    <property type="entry name" value="Prepilin_IV_endopep_pep"/>
</dbReference>
<evidence type="ECO:0000313" key="8">
    <source>
        <dbReference type="EMBL" id="GLK79559.1"/>
    </source>
</evidence>
<evidence type="ECO:0000256" key="1">
    <source>
        <dbReference type="ARBA" id="ARBA00004651"/>
    </source>
</evidence>
<keyword evidence="4 6" id="KW-1133">Transmembrane helix</keyword>
<evidence type="ECO:0000256" key="5">
    <source>
        <dbReference type="ARBA" id="ARBA00023136"/>
    </source>
</evidence>
<evidence type="ECO:0000256" key="2">
    <source>
        <dbReference type="ARBA" id="ARBA00022475"/>
    </source>
</evidence>
<keyword evidence="3 6" id="KW-0812">Transmembrane</keyword>